<dbReference type="InterPro" id="IPR003903">
    <property type="entry name" value="UIM_dom"/>
</dbReference>
<dbReference type="Proteomes" id="UP001279734">
    <property type="component" value="Unassembled WGS sequence"/>
</dbReference>
<proteinExistence type="predicted"/>
<evidence type="ECO:0000259" key="1">
    <source>
        <dbReference type="Pfam" id="PF12315"/>
    </source>
</evidence>
<dbReference type="EMBL" id="BSYO01000008">
    <property type="protein sequence ID" value="GMH08705.1"/>
    <property type="molecule type" value="Genomic_DNA"/>
</dbReference>
<dbReference type="InterPro" id="IPR045218">
    <property type="entry name" value="DA1-like"/>
</dbReference>
<sequence>MTRCGFGTEVWTTVAPGLASHWGSISSFSEGEYHGAYGEDTYGDYSRPILVDLWSDDNNEDIHRAIALSLSEENQKRQKAIKNDARLEEDELLAKALQGSLNINSSPQYDHGNIFQPYLSFLPSEFGICARSDYEIGRGRYLSCIGHHHLPETRELCLSEEQTVSTILRRPRIGVVDKNQLCSRDDACMATPQWISKSKPQGKQSQFERKFGQFFKHQIDSDVSVVYGDGFRRGTNAARQGIVPLQIKAGALLFFAAATKSLVVIGPHAHVTETMICNYEVTPCKHTTPLQGLSVGVLALQLRLELHRRFRPKEIGLTFTAFQEDGFQIYFSLVSQGGTL</sequence>
<reference evidence="2" key="1">
    <citation type="submission" date="2023-05" db="EMBL/GenBank/DDBJ databases">
        <title>Nepenthes gracilis genome sequencing.</title>
        <authorList>
            <person name="Fukushima K."/>
        </authorList>
    </citation>
    <scope>NUCLEOTIDE SEQUENCE</scope>
    <source>
        <strain evidence="2">SING2019-196</strain>
    </source>
</reference>
<feature type="domain" description="Protein DA1-like" evidence="1">
    <location>
        <begin position="196"/>
        <end position="240"/>
    </location>
</feature>
<dbReference type="PANTHER" id="PTHR24209:SF25">
    <property type="entry name" value="PROTEIN DA1-RELATED 1"/>
    <property type="match status" value="1"/>
</dbReference>
<dbReference type="PANTHER" id="PTHR24209">
    <property type="entry name" value="PROTEIN DA1-RELATED 2"/>
    <property type="match status" value="1"/>
</dbReference>
<evidence type="ECO:0000313" key="2">
    <source>
        <dbReference type="EMBL" id="GMH08705.1"/>
    </source>
</evidence>
<dbReference type="AlphaFoldDB" id="A0AAD3SCK0"/>
<gene>
    <name evidence="2" type="ORF">Nepgr_010545</name>
</gene>
<dbReference type="SMART" id="SM00726">
    <property type="entry name" value="UIM"/>
    <property type="match status" value="2"/>
</dbReference>
<feature type="domain" description="Protein DA1-like" evidence="1">
    <location>
        <begin position="145"/>
        <end position="176"/>
    </location>
</feature>
<accession>A0AAD3SCK0</accession>
<dbReference type="GO" id="GO:0043130">
    <property type="term" value="F:ubiquitin binding"/>
    <property type="evidence" value="ECO:0007669"/>
    <property type="project" value="TreeGrafter"/>
</dbReference>
<keyword evidence="3" id="KW-1185">Reference proteome</keyword>
<comment type="caution">
    <text evidence="2">The sequence shown here is derived from an EMBL/GenBank/DDBJ whole genome shotgun (WGS) entry which is preliminary data.</text>
</comment>
<name>A0AAD3SCK0_NEPGR</name>
<evidence type="ECO:0000313" key="3">
    <source>
        <dbReference type="Proteomes" id="UP001279734"/>
    </source>
</evidence>
<protein>
    <recommendedName>
        <fullName evidence="1">Protein DA1-like domain-containing protein</fullName>
    </recommendedName>
</protein>
<dbReference type="Pfam" id="PF23625">
    <property type="entry name" value="UIM_2"/>
    <property type="match status" value="2"/>
</dbReference>
<dbReference type="InterPro" id="IPR022087">
    <property type="entry name" value="DA1-like_dom"/>
</dbReference>
<dbReference type="Pfam" id="PF12315">
    <property type="entry name" value="DA1-like"/>
    <property type="match status" value="2"/>
</dbReference>
<organism evidence="2 3">
    <name type="scientific">Nepenthes gracilis</name>
    <name type="common">Slender pitcher plant</name>
    <dbReference type="NCBI Taxonomy" id="150966"/>
    <lineage>
        <taxon>Eukaryota</taxon>
        <taxon>Viridiplantae</taxon>
        <taxon>Streptophyta</taxon>
        <taxon>Embryophyta</taxon>
        <taxon>Tracheophyta</taxon>
        <taxon>Spermatophyta</taxon>
        <taxon>Magnoliopsida</taxon>
        <taxon>eudicotyledons</taxon>
        <taxon>Gunneridae</taxon>
        <taxon>Pentapetalae</taxon>
        <taxon>Caryophyllales</taxon>
        <taxon>Nepenthaceae</taxon>
        <taxon>Nepenthes</taxon>
    </lineage>
</organism>